<evidence type="ECO:0000313" key="13">
    <source>
        <dbReference type="EMBL" id="NYH80117.1"/>
    </source>
</evidence>
<gene>
    <name evidence="13" type="ORF">FHR84_003466</name>
</gene>
<dbReference type="GO" id="GO:0035539">
    <property type="term" value="F:8-oxo-7,8-dihydrodeoxyguanosine triphosphate pyrophosphatase activity"/>
    <property type="evidence" value="ECO:0007669"/>
    <property type="project" value="UniProtKB-EC"/>
</dbReference>
<evidence type="ECO:0000256" key="8">
    <source>
        <dbReference type="ARBA" id="ARBA00022842"/>
    </source>
</evidence>
<keyword evidence="9" id="KW-0234">DNA repair</keyword>
<evidence type="ECO:0000256" key="11">
    <source>
        <dbReference type="ARBA" id="ARBA00038905"/>
    </source>
</evidence>
<evidence type="ECO:0000256" key="6">
    <source>
        <dbReference type="ARBA" id="ARBA00022763"/>
    </source>
</evidence>
<accession>A0A852ZBU6</accession>
<dbReference type="PANTHER" id="PTHR47707:SF1">
    <property type="entry name" value="NUDIX HYDROLASE FAMILY PROTEIN"/>
    <property type="match status" value="1"/>
</dbReference>
<dbReference type="GO" id="GO:0044715">
    <property type="term" value="F:8-oxo-dGDP phosphatase activity"/>
    <property type="evidence" value="ECO:0007669"/>
    <property type="project" value="TreeGrafter"/>
</dbReference>
<dbReference type="CDD" id="cd03425">
    <property type="entry name" value="NUDIX_MutT_NudA_like"/>
    <property type="match status" value="1"/>
</dbReference>
<dbReference type="GO" id="GO:0008413">
    <property type="term" value="F:8-oxo-7,8-dihydroguanosine triphosphate pyrophosphatase activity"/>
    <property type="evidence" value="ECO:0007669"/>
    <property type="project" value="TreeGrafter"/>
</dbReference>
<keyword evidence="6" id="KW-0227">DNA damage</keyword>
<comment type="similarity">
    <text evidence="2">Belongs to the Nudix hydrolase family.</text>
</comment>
<dbReference type="PRINTS" id="PR00502">
    <property type="entry name" value="NUDIXFAMILY"/>
</dbReference>
<dbReference type="InterPro" id="IPR047127">
    <property type="entry name" value="MutT-like"/>
</dbReference>
<dbReference type="PROSITE" id="PS51462">
    <property type="entry name" value="NUDIX"/>
    <property type="match status" value="1"/>
</dbReference>
<evidence type="ECO:0000259" key="12">
    <source>
        <dbReference type="PROSITE" id="PS51462"/>
    </source>
</evidence>
<keyword evidence="4" id="KW-0235">DNA replication</keyword>
<evidence type="ECO:0000256" key="1">
    <source>
        <dbReference type="ARBA" id="ARBA00001946"/>
    </source>
</evidence>
<keyword evidence="5" id="KW-0479">Metal-binding</keyword>
<reference evidence="13 14" key="1">
    <citation type="submission" date="2020-07" db="EMBL/GenBank/DDBJ databases">
        <title>Genomic Encyclopedia of Type Strains, Phase III (KMG-III): the genomes of soil and plant-associated and newly described type strains.</title>
        <authorList>
            <person name="Whitman W."/>
        </authorList>
    </citation>
    <scope>NUCLEOTIDE SEQUENCE [LARGE SCALE GENOMIC DNA]</scope>
    <source>
        <strain evidence="13 14">CECT 8576</strain>
    </source>
</reference>
<keyword evidence="8" id="KW-0460">Magnesium</keyword>
<comment type="cofactor">
    <cofactor evidence="1">
        <name>Mg(2+)</name>
        <dbReference type="ChEBI" id="CHEBI:18420"/>
    </cofactor>
</comment>
<dbReference type="Pfam" id="PF00293">
    <property type="entry name" value="NUDIX"/>
    <property type="match status" value="1"/>
</dbReference>
<dbReference type="InterPro" id="IPR015797">
    <property type="entry name" value="NUDIX_hydrolase-like_dom_sf"/>
</dbReference>
<dbReference type="AlphaFoldDB" id="A0A852ZBU6"/>
<organism evidence="13 14">
    <name type="scientific">Actinopolyspora biskrensis</name>
    <dbReference type="NCBI Taxonomy" id="1470178"/>
    <lineage>
        <taxon>Bacteria</taxon>
        <taxon>Bacillati</taxon>
        <taxon>Actinomycetota</taxon>
        <taxon>Actinomycetes</taxon>
        <taxon>Actinopolysporales</taxon>
        <taxon>Actinopolysporaceae</taxon>
        <taxon>Actinopolyspora</taxon>
    </lineage>
</organism>
<proteinExistence type="inferred from homology"/>
<dbReference type="GO" id="GO:0006260">
    <property type="term" value="P:DNA replication"/>
    <property type="evidence" value="ECO:0007669"/>
    <property type="project" value="UniProtKB-KW"/>
</dbReference>
<dbReference type="SUPFAM" id="SSF55811">
    <property type="entry name" value="Nudix"/>
    <property type="match status" value="1"/>
</dbReference>
<keyword evidence="7 13" id="KW-0378">Hydrolase</keyword>
<evidence type="ECO:0000256" key="3">
    <source>
        <dbReference type="ARBA" id="ARBA00022457"/>
    </source>
</evidence>
<evidence type="ECO:0000256" key="5">
    <source>
        <dbReference type="ARBA" id="ARBA00022723"/>
    </source>
</evidence>
<dbReference type="GO" id="GO:0006281">
    <property type="term" value="P:DNA repair"/>
    <property type="evidence" value="ECO:0007669"/>
    <property type="project" value="UniProtKB-KW"/>
</dbReference>
<dbReference type="Proteomes" id="UP000548304">
    <property type="component" value="Unassembled WGS sequence"/>
</dbReference>
<name>A0A852ZBU6_9ACTN</name>
<dbReference type="InterPro" id="IPR020476">
    <property type="entry name" value="Nudix_hydrolase"/>
</dbReference>
<keyword evidence="14" id="KW-1185">Reference proteome</keyword>
<dbReference type="GO" id="GO:0044716">
    <property type="term" value="F:8-oxo-GDP phosphatase activity"/>
    <property type="evidence" value="ECO:0007669"/>
    <property type="project" value="TreeGrafter"/>
</dbReference>
<keyword evidence="3" id="KW-0515">Mutator protein</keyword>
<dbReference type="Gene3D" id="3.90.79.10">
    <property type="entry name" value="Nucleoside Triphosphate Pyrophosphohydrolase"/>
    <property type="match status" value="1"/>
</dbReference>
<comment type="catalytic activity">
    <reaction evidence="10">
        <text>8-oxo-dGTP + H2O = 8-oxo-dGMP + diphosphate + H(+)</text>
        <dbReference type="Rhea" id="RHEA:31575"/>
        <dbReference type="ChEBI" id="CHEBI:15377"/>
        <dbReference type="ChEBI" id="CHEBI:15378"/>
        <dbReference type="ChEBI" id="CHEBI:33019"/>
        <dbReference type="ChEBI" id="CHEBI:63224"/>
        <dbReference type="ChEBI" id="CHEBI:77896"/>
        <dbReference type="EC" id="3.6.1.55"/>
    </reaction>
</comment>
<comment type="caution">
    <text evidence="13">The sequence shown here is derived from an EMBL/GenBank/DDBJ whole genome shotgun (WGS) entry which is preliminary data.</text>
</comment>
<evidence type="ECO:0000256" key="10">
    <source>
        <dbReference type="ARBA" id="ARBA00035861"/>
    </source>
</evidence>
<dbReference type="GO" id="GO:0046872">
    <property type="term" value="F:metal ion binding"/>
    <property type="evidence" value="ECO:0007669"/>
    <property type="project" value="UniProtKB-KW"/>
</dbReference>
<dbReference type="RefSeq" id="WP_218863017.1">
    <property type="nucleotide sequence ID" value="NZ_JACBYW010000006.1"/>
</dbReference>
<evidence type="ECO:0000256" key="9">
    <source>
        <dbReference type="ARBA" id="ARBA00023204"/>
    </source>
</evidence>
<dbReference type="EMBL" id="JACBYW010000006">
    <property type="protein sequence ID" value="NYH80117.1"/>
    <property type="molecule type" value="Genomic_DNA"/>
</dbReference>
<dbReference type="EC" id="3.6.1.55" evidence="11"/>
<evidence type="ECO:0000256" key="7">
    <source>
        <dbReference type="ARBA" id="ARBA00022801"/>
    </source>
</evidence>
<protein>
    <recommendedName>
        <fullName evidence="11">8-oxo-dGTP diphosphatase</fullName>
        <ecNumber evidence="11">3.6.1.55</ecNumber>
    </recommendedName>
</protein>
<evidence type="ECO:0000256" key="4">
    <source>
        <dbReference type="ARBA" id="ARBA00022705"/>
    </source>
</evidence>
<dbReference type="PANTHER" id="PTHR47707">
    <property type="entry name" value="8-OXO-DGTP DIPHOSPHATASE"/>
    <property type="match status" value="1"/>
</dbReference>
<dbReference type="InterPro" id="IPR000086">
    <property type="entry name" value="NUDIX_hydrolase_dom"/>
</dbReference>
<evidence type="ECO:0000256" key="2">
    <source>
        <dbReference type="ARBA" id="ARBA00005582"/>
    </source>
</evidence>
<sequence length="275" mass="29484">MLVRTLSIDAPVRTVAAAARHTCTVLTGFAALRPSPAPPVGELLVPGDGLVLGPGGARDSTRGSFAVLRADERGVLLARPDGDRCPPAEFEVTLTESAAGTSVTVTARPAGELGGAELARLEEVLDGYPVAVREITAEWCARPVVVAAAIVDEGRLLAQQRRRPARHAGGWELPGGRVEAGETEEEAVVRECREELAVDVRVLRGFGTDVPVAADRGMLLRGYLARLRDRSSTPRPVEHRAVRWVGADRLHELEWLETDRSLVDSMRSALGETSR</sequence>
<evidence type="ECO:0000313" key="14">
    <source>
        <dbReference type="Proteomes" id="UP000548304"/>
    </source>
</evidence>
<feature type="domain" description="Nudix hydrolase" evidence="12">
    <location>
        <begin position="141"/>
        <end position="270"/>
    </location>
</feature>